<dbReference type="InParanoid" id="A0A6J2X8N8"/>
<evidence type="ECO:0000256" key="1">
    <source>
        <dbReference type="SAM" id="MobiDB-lite"/>
    </source>
</evidence>
<dbReference type="Proteomes" id="UP000504635">
    <property type="component" value="Unplaced"/>
</dbReference>
<dbReference type="Pfam" id="PF07859">
    <property type="entry name" value="Abhydrolase_3"/>
    <property type="match status" value="2"/>
</dbReference>
<dbReference type="Gene3D" id="3.40.50.1820">
    <property type="entry name" value="alpha/beta hydrolase"/>
    <property type="match status" value="2"/>
</dbReference>
<keyword evidence="4" id="KW-1185">Reference proteome</keyword>
<gene>
    <name evidence="5" type="primary">LOC115875835</name>
</gene>
<dbReference type="GO" id="GO:0004806">
    <property type="term" value="F:triacylglycerol lipase activity"/>
    <property type="evidence" value="ECO:0007669"/>
    <property type="project" value="TreeGrafter"/>
</dbReference>
<dbReference type="InterPro" id="IPR010468">
    <property type="entry name" value="HSL_N"/>
</dbReference>
<dbReference type="GeneID" id="115875835"/>
<feature type="compositionally biased region" description="Acidic residues" evidence="1">
    <location>
        <begin position="503"/>
        <end position="512"/>
    </location>
</feature>
<sequence length="761" mass="84728">MTEAEKLNNAQQTSEKPENISILINLCSANADFFAKDSSENGQRLYISFLAIIDALNLLYPRVLDIEHRVSEFDLDENTPGNGYRSFLNVYKISIGYTIDLCQRIIWRKNSILFRKTVLTKELESCAQLMSSLCTCFKHLETMMSWSEDGNIFSENRSMEDMISVCQNVNQYCFYGRLLGFQFCDSLKNVLQFIALSMAIFSEAYYSEGSLISKATNSFMTTTKYITDPEQRAKRIVNISKNANVDFCKAFWFLSESELMNQLPSVVSPNVAVCKVISIAPEPMSLNINGKEIDIPVPNSYLGPRPIQVRLISYEQRQGMLGSKNKTNLPPPSKALLVHCHGGGFVAQSSKSHEGYLRDWAKNLNIPIMSIDYSLAPEAPFPRAHEEVFYAYCWALKNHQFLGSSGEKIITAGDSAGANLLLSLILKCIHTGVPTPHGMFAAYVPTLVKFVPSPARLLCMMDPLLPFGFLMRCLKAYACPQDAKQIPNGTTSPSGNNFHSDDSESFEEVSESDLAELQAHKSPVSEASDTLTYGSLNSANLDDLDNKVDLTSVEIEKSQKLMADIVHKYVLGRDYLGSAFSSKFFTSPVRVGESDTETDGTKTSLVDMESTSSSTPDTSFQNRLYGFVSGIKGHFSKMLGERGLSGAEKLLETDRPNAVWEDLCFPVPNNPYLSPYCASDEDLKKFPPTKILTVQLDPCLDDCVMFAKKLRRLGNDVHLDILEGLPHGFLNFSLISKDAHEGSKLCVQRMKELLDLGPVLK</sequence>
<dbReference type="PANTHER" id="PTHR23025:SF3">
    <property type="entry name" value="HORMONE-SENSITIVE LIPASE"/>
    <property type="match status" value="1"/>
</dbReference>
<protein>
    <submittedName>
        <fullName evidence="5">Hormone-sensitive lipase isoform X1</fullName>
    </submittedName>
</protein>
<feature type="compositionally biased region" description="Polar residues" evidence="1">
    <location>
        <begin position="601"/>
        <end position="617"/>
    </location>
</feature>
<dbReference type="RefSeq" id="XP_030747219.1">
    <property type="nucleotide sequence ID" value="XM_030891359.1"/>
</dbReference>
<feature type="region of interest" description="Disordered" evidence="1">
    <location>
        <begin position="591"/>
        <end position="617"/>
    </location>
</feature>
<evidence type="ECO:0000313" key="5">
    <source>
        <dbReference type="RefSeq" id="XP_030747219.1"/>
    </source>
</evidence>
<organism evidence="4 5">
    <name type="scientific">Sitophilus oryzae</name>
    <name type="common">Rice weevil</name>
    <name type="synonym">Curculio oryzae</name>
    <dbReference type="NCBI Taxonomy" id="7048"/>
    <lineage>
        <taxon>Eukaryota</taxon>
        <taxon>Metazoa</taxon>
        <taxon>Ecdysozoa</taxon>
        <taxon>Arthropoda</taxon>
        <taxon>Hexapoda</taxon>
        <taxon>Insecta</taxon>
        <taxon>Pterygota</taxon>
        <taxon>Neoptera</taxon>
        <taxon>Endopterygota</taxon>
        <taxon>Coleoptera</taxon>
        <taxon>Polyphaga</taxon>
        <taxon>Cucujiformia</taxon>
        <taxon>Curculionidae</taxon>
        <taxon>Dryophthorinae</taxon>
        <taxon>Sitophilus</taxon>
    </lineage>
</organism>
<feature type="domain" description="Alpha/beta hydrolase fold-3" evidence="3">
    <location>
        <begin position="337"/>
        <end position="480"/>
    </location>
</feature>
<feature type="domain" description="Hormone-sensitive lipase N-terminal" evidence="2">
    <location>
        <begin position="20"/>
        <end position="320"/>
    </location>
</feature>
<feature type="compositionally biased region" description="Polar residues" evidence="1">
    <location>
        <begin position="487"/>
        <end position="498"/>
    </location>
</feature>
<dbReference type="GO" id="GO:0019433">
    <property type="term" value="P:triglyceride catabolic process"/>
    <property type="evidence" value="ECO:0007669"/>
    <property type="project" value="TreeGrafter"/>
</dbReference>
<dbReference type="SUPFAM" id="SSF53474">
    <property type="entry name" value="alpha/beta-Hydrolases"/>
    <property type="match status" value="1"/>
</dbReference>
<accession>A0A6J2X8N8</accession>
<evidence type="ECO:0000259" key="3">
    <source>
        <dbReference type="Pfam" id="PF07859"/>
    </source>
</evidence>
<dbReference type="InterPro" id="IPR013094">
    <property type="entry name" value="AB_hydrolase_3"/>
</dbReference>
<dbReference type="GO" id="GO:0005829">
    <property type="term" value="C:cytosol"/>
    <property type="evidence" value="ECO:0007669"/>
    <property type="project" value="TreeGrafter"/>
</dbReference>
<dbReference type="Pfam" id="PF06350">
    <property type="entry name" value="HSL_N"/>
    <property type="match status" value="1"/>
</dbReference>
<evidence type="ECO:0000313" key="4">
    <source>
        <dbReference type="Proteomes" id="UP000504635"/>
    </source>
</evidence>
<dbReference type="AlphaFoldDB" id="A0A6J2X8N8"/>
<dbReference type="GO" id="GO:0008203">
    <property type="term" value="P:cholesterol metabolic process"/>
    <property type="evidence" value="ECO:0007669"/>
    <property type="project" value="InterPro"/>
</dbReference>
<proteinExistence type="predicted"/>
<feature type="region of interest" description="Disordered" evidence="1">
    <location>
        <begin position="486"/>
        <end position="512"/>
    </location>
</feature>
<reference evidence="5" key="1">
    <citation type="submission" date="2025-08" db="UniProtKB">
        <authorList>
            <consortium name="RefSeq"/>
        </authorList>
    </citation>
    <scope>IDENTIFICATION</scope>
    <source>
        <tissue evidence="5">Gonads</tissue>
    </source>
</reference>
<dbReference type="GO" id="GO:0004771">
    <property type="term" value="F:sterol ester esterase activity"/>
    <property type="evidence" value="ECO:0007669"/>
    <property type="project" value="TreeGrafter"/>
</dbReference>
<dbReference type="KEGG" id="soy:115875835"/>
<evidence type="ECO:0000259" key="2">
    <source>
        <dbReference type="Pfam" id="PF06350"/>
    </source>
</evidence>
<feature type="domain" description="Alpha/beta hydrolase fold-3" evidence="3">
    <location>
        <begin position="648"/>
        <end position="730"/>
    </location>
</feature>
<dbReference type="OrthoDB" id="408631at2759"/>
<dbReference type="InterPro" id="IPR029058">
    <property type="entry name" value="AB_hydrolase_fold"/>
</dbReference>
<dbReference type="PANTHER" id="PTHR23025">
    <property type="entry name" value="TRIACYLGLYCEROL LIPASE"/>
    <property type="match status" value="1"/>
</dbReference>
<dbReference type="FunCoup" id="A0A6J2X8N8">
    <property type="interactions" value="155"/>
</dbReference>
<name>A0A6J2X8N8_SITOR</name>